<accession>A0A1Y3YBB8</accession>
<dbReference type="FunFam" id="2.60.120.1440:FF:000001">
    <property type="entry name" value="Putative anti-sigma factor"/>
    <property type="match status" value="1"/>
</dbReference>
<dbReference type="InterPro" id="IPR006860">
    <property type="entry name" value="FecR"/>
</dbReference>
<dbReference type="Gene3D" id="3.55.50.30">
    <property type="match status" value="1"/>
</dbReference>
<dbReference type="Proteomes" id="UP001199750">
    <property type="component" value="Unassembled WGS sequence"/>
</dbReference>
<dbReference type="GO" id="GO:0016989">
    <property type="term" value="F:sigma factor antagonist activity"/>
    <property type="evidence" value="ECO:0007669"/>
    <property type="project" value="TreeGrafter"/>
</dbReference>
<dbReference type="EMBL" id="JAKNDN010000004">
    <property type="protein sequence ID" value="MCG4958762.1"/>
    <property type="molecule type" value="Genomic_DNA"/>
</dbReference>
<evidence type="ECO:0000259" key="2">
    <source>
        <dbReference type="Pfam" id="PF04773"/>
    </source>
</evidence>
<evidence type="ECO:0000313" key="7">
    <source>
        <dbReference type="EMBL" id="RGY02728.1"/>
    </source>
</evidence>
<protein>
    <submittedName>
        <fullName evidence="6">DUF4974 domain-containing protein</fullName>
    </submittedName>
</protein>
<dbReference type="Proteomes" id="UP000284243">
    <property type="component" value="Unassembled WGS sequence"/>
</dbReference>
<keyword evidence="1" id="KW-0812">Transmembrane</keyword>
<evidence type="ECO:0000313" key="4">
    <source>
        <dbReference type="EMBL" id="MCG4958762.1"/>
    </source>
</evidence>
<dbReference type="AlphaFoldDB" id="A0A1Y3YBB8"/>
<dbReference type="RefSeq" id="WP_046450975.1">
    <property type="nucleotide sequence ID" value="NZ_JADMSC010000011.1"/>
</dbReference>
<dbReference type="Pfam" id="PF16344">
    <property type="entry name" value="FecR_C"/>
    <property type="match status" value="1"/>
</dbReference>
<comment type="caution">
    <text evidence="6">The sequence shown here is derived from an EMBL/GenBank/DDBJ whole genome shotgun (WGS) entry which is preliminary data.</text>
</comment>
<dbReference type="InterPro" id="IPR032508">
    <property type="entry name" value="FecR_C"/>
</dbReference>
<dbReference type="EMBL" id="QSCO01000042">
    <property type="protein sequence ID" value="RGY02728.1"/>
    <property type="molecule type" value="Genomic_DNA"/>
</dbReference>
<dbReference type="Pfam" id="PF04773">
    <property type="entry name" value="FecR"/>
    <property type="match status" value="1"/>
</dbReference>
<sequence>MNIKTQRHLSRLIFRYLRDRLNEEESRELERWRAASEAHELLFRRLLSSAHWQRSIGRFVKNESDTQSEWEIIRQRTVGRDRGKRTIRWYRYAAAIFLPLLIASGYFIKLSRTPQEKTLVSVPFIPGKSYAVLELADGTSIDLGETAVRGQIQGGHWEVRSDSLKYCEEGVKGGEEYHTLKVPRGGEYTLVLADGSKVFLNAESSLKYPVLFSGDLRKVKLEGEAYFEVKRNPEKPFVVDIGGMQVNVLGTTFGIRAYADEREIRTTLVSGRVNVSAGKQVYELKPSEQAVFDKQTEAVKVAAVDTELFVGWKDGRLVFDNCSLERILKDLGRWYSFEVFYATSAAKEIPFSLNIRKHEKFAQVLELMQSTGKIQFEINKNTVIVK</sequence>
<evidence type="ECO:0000313" key="6">
    <source>
        <dbReference type="EMBL" id="RGV20030.1"/>
    </source>
</evidence>
<dbReference type="Proteomes" id="UP000284434">
    <property type="component" value="Unassembled WGS sequence"/>
</dbReference>
<evidence type="ECO:0000313" key="10">
    <source>
        <dbReference type="Proteomes" id="UP000284434"/>
    </source>
</evidence>
<feature type="domain" description="FecR protein" evidence="2">
    <location>
        <begin position="179"/>
        <end position="274"/>
    </location>
</feature>
<keyword evidence="1" id="KW-1133">Transmembrane helix</keyword>
<feature type="transmembrane region" description="Helical" evidence="1">
    <location>
        <begin position="89"/>
        <end position="108"/>
    </location>
</feature>
<reference evidence="8 9" key="1">
    <citation type="submission" date="2018-08" db="EMBL/GenBank/DDBJ databases">
        <title>A genome reference for cultivated species of the human gut microbiota.</title>
        <authorList>
            <person name="Zou Y."/>
            <person name="Xue W."/>
            <person name="Luo G."/>
        </authorList>
    </citation>
    <scope>NUCLEOTIDE SEQUENCE [LARGE SCALE GENOMIC DNA]</scope>
    <source>
        <strain evidence="6 8">AF14-6AC</strain>
        <strain evidence="5 9">AF16-14</strain>
        <strain evidence="7 10">OF03-11</strain>
    </source>
</reference>
<gene>
    <name evidence="6" type="ORF">DWW24_16890</name>
    <name evidence="5" type="ORF">DWW57_05260</name>
    <name evidence="7" type="ORF">DXA53_19175</name>
    <name evidence="4" type="ORF">L0P03_02695</name>
</gene>
<dbReference type="PANTHER" id="PTHR30273">
    <property type="entry name" value="PERIPLASMIC SIGNAL SENSOR AND SIGMA FACTOR ACTIVATOR FECR-RELATED"/>
    <property type="match status" value="1"/>
</dbReference>
<evidence type="ECO:0000313" key="8">
    <source>
        <dbReference type="Proteomes" id="UP000283426"/>
    </source>
</evidence>
<reference evidence="4" key="2">
    <citation type="submission" date="2022-01" db="EMBL/GenBank/DDBJ databases">
        <title>Collection of gut derived symbiotic bacterial strains cultured from healthy donors.</title>
        <authorList>
            <person name="Lin H."/>
            <person name="Kohout C."/>
            <person name="Waligurski E."/>
            <person name="Pamer E.G."/>
        </authorList>
    </citation>
    <scope>NUCLEOTIDE SEQUENCE</scope>
    <source>
        <strain evidence="4">DFI.1.149</strain>
    </source>
</reference>
<evidence type="ECO:0000256" key="1">
    <source>
        <dbReference type="SAM" id="Phobius"/>
    </source>
</evidence>
<evidence type="ECO:0000259" key="3">
    <source>
        <dbReference type="Pfam" id="PF16344"/>
    </source>
</evidence>
<organism evidence="6 8">
    <name type="scientific">Odoribacter splanchnicus</name>
    <dbReference type="NCBI Taxonomy" id="28118"/>
    <lineage>
        <taxon>Bacteria</taxon>
        <taxon>Pseudomonadati</taxon>
        <taxon>Bacteroidota</taxon>
        <taxon>Bacteroidia</taxon>
        <taxon>Bacteroidales</taxon>
        <taxon>Odoribacteraceae</taxon>
        <taxon>Odoribacter</taxon>
    </lineage>
</organism>
<keyword evidence="1" id="KW-0472">Membrane</keyword>
<feature type="domain" description="Protein FecR C-terminal" evidence="3">
    <location>
        <begin position="316"/>
        <end position="385"/>
    </location>
</feature>
<dbReference type="EMBL" id="QRYC01000005">
    <property type="protein sequence ID" value="RGU57373.1"/>
    <property type="molecule type" value="Genomic_DNA"/>
</dbReference>
<proteinExistence type="predicted"/>
<evidence type="ECO:0000313" key="5">
    <source>
        <dbReference type="EMBL" id="RGU57373.1"/>
    </source>
</evidence>
<dbReference type="Proteomes" id="UP000283426">
    <property type="component" value="Unassembled WGS sequence"/>
</dbReference>
<dbReference type="EMBL" id="QRYW01000043">
    <property type="protein sequence ID" value="RGV20030.1"/>
    <property type="molecule type" value="Genomic_DNA"/>
</dbReference>
<name>A0A1Y3YBB8_9BACT</name>
<evidence type="ECO:0000313" key="9">
    <source>
        <dbReference type="Proteomes" id="UP000284243"/>
    </source>
</evidence>
<dbReference type="Gene3D" id="2.60.120.1440">
    <property type="match status" value="1"/>
</dbReference>
<dbReference type="PANTHER" id="PTHR30273:SF2">
    <property type="entry name" value="PROTEIN FECR"/>
    <property type="match status" value="1"/>
</dbReference>
<dbReference type="PIRSF" id="PIRSF018266">
    <property type="entry name" value="FecR"/>
    <property type="match status" value="1"/>
</dbReference>
<dbReference type="InterPro" id="IPR012373">
    <property type="entry name" value="Ferrdict_sens_TM"/>
</dbReference>